<evidence type="ECO:0000313" key="4">
    <source>
        <dbReference type="EMBL" id="AWM01499.1"/>
    </source>
</evidence>
<keyword evidence="1 2" id="KW-0238">DNA-binding</keyword>
<dbReference type="OrthoDB" id="54411at2"/>
<gene>
    <name evidence="4" type="ORF">CIT40_16625</name>
</gene>
<protein>
    <recommendedName>
        <fullName evidence="3">OmpR/PhoB-type domain-containing protein</fullName>
    </recommendedName>
</protein>
<name>A0A2U8PUT1_9BRAD</name>
<dbReference type="InterPro" id="IPR001867">
    <property type="entry name" value="OmpR/PhoB-type_DNA-bd"/>
</dbReference>
<feature type="DNA-binding region" description="OmpR/PhoB-type" evidence="2">
    <location>
        <begin position="17"/>
        <end position="114"/>
    </location>
</feature>
<reference evidence="4 5" key="1">
    <citation type="journal article" date="2017" name="Syst. Appl. Microbiol.">
        <title>Soybeans inoculated with root zone soils of Canadian native legumes harbour diverse and novel Bradyrhizobium spp. that possess agricultural potential.</title>
        <authorList>
            <person name="Bromfield E.S.P."/>
            <person name="Cloutier S."/>
            <person name="Tambong J.T."/>
            <person name="Tran Thi T.V."/>
        </authorList>
    </citation>
    <scope>NUCLEOTIDE SEQUENCE [LARGE SCALE GENOMIC DNA]</scope>
    <source>
        <strain evidence="4 5">39S1MB</strain>
    </source>
</reference>
<evidence type="ECO:0000256" key="2">
    <source>
        <dbReference type="PROSITE-ProRule" id="PRU01091"/>
    </source>
</evidence>
<dbReference type="Gene3D" id="1.25.40.10">
    <property type="entry name" value="Tetratricopeptide repeat domain"/>
    <property type="match status" value="1"/>
</dbReference>
<keyword evidence="5" id="KW-1185">Reference proteome</keyword>
<dbReference type="InterPro" id="IPR011990">
    <property type="entry name" value="TPR-like_helical_dom_sf"/>
</dbReference>
<proteinExistence type="predicted"/>
<reference evidence="4 5" key="2">
    <citation type="journal article" date="2019" name="Int. J. Syst. Evol. Microbiol.">
        <title>Description and complete genome sequence of Bradyrhizobium amphicarpaeae sp. nov., harbouring photosystem and nitrogen-fixation genes.</title>
        <authorList>
            <person name="Bromfield E.S.P."/>
            <person name="Cloutier S."/>
            <person name="Nguyen H.D.T."/>
        </authorList>
    </citation>
    <scope>NUCLEOTIDE SEQUENCE [LARGE SCALE GENOMIC DNA]</scope>
    <source>
        <strain evidence="4 5">39S1MB</strain>
    </source>
</reference>
<dbReference type="SMART" id="SM00862">
    <property type="entry name" value="Trans_reg_C"/>
    <property type="match status" value="1"/>
</dbReference>
<dbReference type="CDD" id="cd00383">
    <property type="entry name" value="trans_reg_C"/>
    <property type="match status" value="1"/>
</dbReference>
<dbReference type="Pfam" id="PF00486">
    <property type="entry name" value="Trans_reg_C"/>
    <property type="match status" value="1"/>
</dbReference>
<dbReference type="GO" id="GO:0000160">
    <property type="term" value="P:phosphorelay signal transduction system"/>
    <property type="evidence" value="ECO:0007669"/>
    <property type="project" value="InterPro"/>
</dbReference>
<dbReference type="Proteomes" id="UP000215884">
    <property type="component" value="Chromosome"/>
</dbReference>
<dbReference type="InterPro" id="IPR036388">
    <property type="entry name" value="WH-like_DNA-bd_sf"/>
</dbReference>
<accession>A0A2U8PUT1</accession>
<evidence type="ECO:0000259" key="3">
    <source>
        <dbReference type="PROSITE" id="PS51755"/>
    </source>
</evidence>
<dbReference type="EMBL" id="CP029426">
    <property type="protein sequence ID" value="AWM01499.1"/>
    <property type="molecule type" value="Genomic_DNA"/>
</dbReference>
<feature type="domain" description="OmpR/PhoB-type" evidence="3">
    <location>
        <begin position="17"/>
        <end position="114"/>
    </location>
</feature>
<dbReference type="AlphaFoldDB" id="A0A2U8PUT1"/>
<dbReference type="SUPFAM" id="SSF48452">
    <property type="entry name" value="TPR-like"/>
    <property type="match status" value="1"/>
</dbReference>
<dbReference type="KEGG" id="brq:CIT40_16625"/>
<dbReference type="PROSITE" id="PS51755">
    <property type="entry name" value="OMPR_PHOB"/>
    <property type="match status" value="1"/>
</dbReference>
<dbReference type="Gene3D" id="1.10.10.10">
    <property type="entry name" value="Winged helix-like DNA-binding domain superfamily/Winged helix DNA-binding domain"/>
    <property type="match status" value="1"/>
</dbReference>
<dbReference type="Gene3D" id="3.40.50.10070">
    <property type="entry name" value="TolB, N-terminal domain"/>
    <property type="match status" value="1"/>
</dbReference>
<dbReference type="InterPro" id="IPR016032">
    <property type="entry name" value="Sig_transdc_resp-reg_C-effctor"/>
</dbReference>
<dbReference type="RefSeq" id="WP_094890501.1">
    <property type="nucleotide sequence ID" value="NZ_CP029426.2"/>
</dbReference>
<sequence length="531" mass="57367">MLKASPSLAAEAHPSVPQAIGFDGFVIEPARGRLLGREGDEIPLRPKALELLIALTASEGRPLDKAELLDRIWGDVHVTEDSLFQAVKDARRALDDRKGRLLRYLPRRGYLLDCALTTAPVVAPAAEPTLRTDRPSIAVLPFRVMGADTSAYVAAGLVEEISIALSRFRWLFVLANASAVAMAAQRADMADSSAAARNLGIGYLVDGSLDQTEAGIVVRCRLIETASGRQVWQERFIGQTDGILGLYEKITSSIAATIEPRLLRAEVERVLRRGTADLGAFDYYLRALPGYYSRTPRGNAEAVTLLEAALARDPHFTLATALLGRCVATSVWLGSEPDYAAGAARALALARAALNIDRSDPQVLALSGHLLAVVGGEHAEGGALLDLSLQINPNSAEAWRLGGWVSAWNGDTERALQRLAEAERLDPLSPLQSDVHSARSLALLVGRRFGEAIEAARRSIATTPEATAPRRFLVAALWHAGERDAARLECASLMQRQPNSSLARSRTLQSFRYPWMLDLLLDGLRGAGMPE</sequence>
<organism evidence="4 5">
    <name type="scientific">Bradyrhizobium amphicarpaeae</name>
    <dbReference type="NCBI Taxonomy" id="1404768"/>
    <lineage>
        <taxon>Bacteria</taxon>
        <taxon>Pseudomonadati</taxon>
        <taxon>Pseudomonadota</taxon>
        <taxon>Alphaproteobacteria</taxon>
        <taxon>Hyphomicrobiales</taxon>
        <taxon>Nitrobacteraceae</taxon>
        <taxon>Bradyrhizobium</taxon>
    </lineage>
</organism>
<dbReference type="GO" id="GO:0003677">
    <property type="term" value="F:DNA binding"/>
    <property type="evidence" value="ECO:0007669"/>
    <property type="project" value="UniProtKB-UniRule"/>
</dbReference>
<dbReference type="GO" id="GO:0006355">
    <property type="term" value="P:regulation of DNA-templated transcription"/>
    <property type="evidence" value="ECO:0007669"/>
    <property type="project" value="InterPro"/>
</dbReference>
<evidence type="ECO:0000313" key="5">
    <source>
        <dbReference type="Proteomes" id="UP000215884"/>
    </source>
</evidence>
<evidence type="ECO:0000256" key="1">
    <source>
        <dbReference type="ARBA" id="ARBA00023125"/>
    </source>
</evidence>
<dbReference type="SUPFAM" id="SSF46894">
    <property type="entry name" value="C-terminal effector domain of the bipartite response regulators"/>
    <property type="match status" value="1"/>
</dbReference>